<proteinExistence type="predicted"/>
<evidence type="ECO:0000313" key="1">
    <source>
        <dbReference type="EMBL" id="JAP24848.1"/>
    </source>
</evidence>
<sequence length="109" mass="12087">MLEQAREQQWIKGFKVGSDKGNPVTIHLLYADDTLIFCEAEESQARYLNLTLSLFEALSGLHVNVLESIIYPVNHVSNIEELSGILVCSIGTFPTTYLGLPLGAKFKNC</sequence>
<reference evidence="1" key="1">
    <citation type="submission" date="2015-12" db="EMBL/GenBank/DDBJ databases">
        <title>Gene expression during late stages of embryo sac development: a critical building block for successful pollen-pistil interactions.</title>
        <authorList>
            <person name="Liu Y."/>
            <person name="Joly V."/>
            <person name="Sabar M."/>
            <person name="Matton D.P."/>
        </authorList>
    </citation>
    <scope>NUCLEOTIDE SEQUENCE</scope>
</reference>
<protein>
    <submittedName>
        <fullName evidence="1">Putative ovule protein</fullName>
    </submittedName>
</protein>
<organism evidence="1">
    <name type="scientific">Solanum chacoense</name>
    <name type="common">Chaco potato</name>
    <dbReference type="NCBI Taxonomy" id="4108"/>
    <lineage>
        <taxon>Eukaryota</taxon>
        <taxon>Viridiplantae</taxon>
        <taxon>Streptophyta</taxon>
        <taxon>Embryophyta</taxon>
        <taxon>Tracheophyta</taxon>
        <taxon>Spermatophyta</taxon>
        <taxon>Magnoliopsida</taxon>
        <taxon>eudicotyledons</taxon>
        <taxon>Gunneridae</taxon>
        <taxon>Pentapetalae</taxon>
        <taxon>asterids</taxon>
        <taxon>lamiids</taxon>
        <taxon>Solanales</taxon>
        <taxon>Solanaceae</taxon>
        <taxon>Solanoideae</taxon>
        <taxon>Solaneae</taxon>
        <taxon>Solanum</taxon>
    </lineage>
</organism>
<dbReference type="EMBL" id="GEDG01016083">
    <property type="protein sequence ID" value="JAP22879.1"/>
    <property type="molecule type" value="Transcribed_RNA"/>
</dbReference>
<accession>A0A0V0HYC7</accession>
<dbReference type="AlphaFoldDB" id="A0A0V0HYC7"/>
<name>A0A0V0HYC7_SOLCH</name>
<dbReference type="EMBL" id="GEDG01013939">
    <property type="protein sequence ID" value="JAP24848.1"/>
    <property type="molecule type" value="Transcribed_RNA"/>
</dbReference>